<dbReference type="Gene3D" id="3.40.50.360">
    <property type="match status" value="1"/>
</dbReference>
<protein>
    <submittedName>
        <fullName evidence="4">NAD(P)H-dependent oxidoreductase</fullName>
    </submittedName>
</protein>
<dbReference type="Pfam" id="PF02525">
    <property type="entry name" value="Flavodoxin_2"/>
    <property type="match status" value="1"/>
</dbReference>
<dbReference type="InterPro" id="IPR051545">
    <property type="entry name" value="NAD(P)H_dehydrogenase_qn"/>
</dbReference>
<evidence type="ECO:0000256" key="1">
    <source>
        <dbReference type="ARBA" id="ARBA00006252"/>
    </source>
</evidence>
<proteinExistence type="inferred from homology"/>
<organism evidence="4 5">
    <name type="scientific">Chitinophaga nivalis</name>
    <dbReference type="NCBI Taxonomy" id="2991709"/>
    <lineage>
        <taxon>Bacteria</taxon>
        <taxon>Pseudomonadati</taxon>
        <taxon>Bacteroidota</taxon>
        <taxon>Chitinophagia</taxon>
        <taxon>Chitinophagales</taxon>
        <taxon>Chitinophagaceae</taxon>
        <taxon>Chitinophaga</taxon>
    </lineage>
</organism>
<sequence>MKQQLTGGRPKIVIINGHPDTESYNFALHAAYKKGALSTGAEVREVTLAHLQFNPNLQHGYRKRMELEPDLLAAWENIVWADHMVWIYPLWWGGMPALLKGFLDRLFLPGMAFKLKNKHTIIGLLAGKTARIISTMDYPAWYYKWFIRQTGTRVVKKMILSYCGIKTTGVTYISPIMDSTPAFREKNITMVEKMGSNWK</sequence>
<keyword evidence="2" id="KW-0560">Oxidoreductase</keyword>
<reference evidence="4 5" key="1">
    <citation type="submission" date="2022-10" db="EMBL/GenBank/DDBJ databases">
        <title>Chitinophaga nivalis PC15 sp. nov., isolated from Pyeongchang county, South Korea.</title>
        <authorList>
            <person name="Trinh H.N."/>
        </authorList>
    </citation>
    <scope>NUCLEOTIDE SEQUENCE [LARGE SCALE GENOMIC DNA]</scope>
    <source>
        <strain evidence="4 5">PC14</strain>
    </source>
</reference>
<evidence type="ECO:0000256" key="2">
    <source>
        <dbReference type="ARBA" id="ARBA00023002"/>
    </source>
</evidence>
<evidence type="ECO:0000313" key="5">
    <source>
        <dbReference type="Proteomes" id="UP001207742"/>
    </source>
</evidence>
<comment type="caution">
    <text evidence="4">The sequence shown here is derived from an EMBL/GenBank/DDBJ whole genome shotgun (WGS) entry which is preliminary data.</text>
</comment>
<gene>
    <name evidence="4" type="ORF">OL497_21075</name>
</gene>
<keyword evidence="5" id="KW-1185">Reference proteome</keyword>
<dbReference type="InterPro" id="IPR003680">
    <property type="entry name" value="Flavodoxin_fold"/>
</dbReference>
<dbReference type="InterPro" id="IPR029039">
    <property type="entry name" value="Flavoprotein-like_sf"/>
</dbReference>
<comment type="similarity">
    <text evidence="1">Belongs to the NAD(P)H dehydrogenase (quinone) family.</text>
</comment>
<feature type="domain" description="Flavodoxin-like fold" evidence="3">
    <location>
        <begin position="11"/>
        <end position="180"/>
    </location>
</feature>
<dbReference type="EMBL" id="JAPDNS010000002">
    <property type="protein sequence ID" value="MCW3486407.1"/>
    <property type="molecule type" value="Genomic_DNA"/>
</dbReference>
<accession>A0ABT3IR17</accession>
<name>A0ABT3IR17_9BACT</name>
<dbReference type="SUPFAM" id="SSF52218">
    <property type="entry name" value="Flavoproteins"/>
    <property type="match status" value="1"/>
</dbReference>
<dbReference type="Proteomes" id="UP001207742">
    <property type="component" value="Unassembled WGS sequence"/>
</dbReference>
<dbReference type="PANTHER" id="PTHR10204:SF34">
    <property type="entry name" value="NAD(P)H DEHYDROGENASE [QUINONE] 1 ISOFORM 1"/>
    <property type="match status" value="1"/>
</dbReference>
<dbReference type="RefSeq" id="WP_264733223.1">
    <property type="nucleotide sequence ID" value="NZ_JAPDNR010000001.1"/>
</dbReference>
<evidence type="ECO:0000259" key="3">
    <source>
        <dbReference type="Pfam" id="PF02525"/>
    </source>
</evidence>
<dbReference type="PANTHER" id="PTHR10204">
    <property type="entry name" value="NAD P H OXIDOREDUCTASE-RELATED"/>
    <property type="match status" value="1"/>
</dbReference>
<evidence type="ECO:0000313" key="4">
    <source>
        <dbReference type="EMBL" id="MCW3486407.1"/>
    </source>
</evidence>